<feature type="region of interest" description="Disordered" evidence="1">
    <location>
        <begin position="100"/>
        <end position="278"/>
    </location>
</feature>
<reference evidence="2" key="1">
    <citation type="journal article" date="2012" name="Nature">
        <title>The oyster genome reveals stress adaptation and complexity of shell formation.</title>
        <authorList>
            <person name="Zhang G."/>
            <person name="Fang X."/>
            <person name="Guo X."/>
            <person name="Li L."/>
            <person name="Luo R."/>
            <person name="Xu F."/>
            <person name="Yang P."/>
            <person name="Zhang L."/>
            <person name="Wang X."/>
            <person name="Qi H."/>
            <person name="Xiong Z."/>
            <person name="Que H."/>
            <person name="Xie Y."/>
            <person name="Holland P.W."/>
            <person name="Paps J."/>
            <person name="Zhu Y."/>
            <person name="Wu F."/>
            <person name="Chen Y."/>
            <person name="Wang J."/>
            <person name="Peng C."/>
            <person name="Meng J."/>
            <person name="Yang L."/>
            <person name="Liu J."/>
            <person name="Wen B."/>
            <person name="Zhang N."/>
            <person name="Huang Z."/>
            <person name="Zhu Q."/>
            <person name="Feng Y."/>
            <person name="Mount A."/>
            <person name="Hedgecock D."/>
            <person name="Xu Z."/>
            <person name="Liu Y."/>
            <person name="Domazet-Loso T."/>
            <person name="Du Y."/>
            <person name="Sun X."/>
            <person name="Zhang S."/>
            <person name="Liu B."/>
            <person name="Cheng P."/>
            <person name="Jiang X."/>
            <person name="Li J."/>
            <person name="Fan D."/>
            <person name="Wang W."/>
            <person name="Fu W."/>
            <person name="Wang T."/>
            <person name="Wang B."/>
            <person name="Zhang J."/>
            <person name="Peng Z."/>
            <person name="Li Y."/>
            <person name="Li N."/>
            <person name="Wang J."/>
            <person name="Chen M."/>
            <person name="He Y."/>
            <person name="Tan F."/>
            <person name="Song X."/>
            <person name="Zheng Q."/>
            <person name="Huang R."/>
            <person name="Yang H."/>
            <person name="Du X."/>
            <person name="Chen L."/>
            <person name="Yang M."/>
            <person name="Gaffney P.M."/>
            <person name="Wang S."/>
            <person name="Luo L."/>
            <person name="She Z."/>
            <person name="Ming Y."/>
            <person name="Huang W."/>
            <person name="Zhang S."/>
            <person name="Huang B."/>
            <person name="Zhang Y."/>
            <person name="Qu T."/>
            <person name="Ni P."/>
            <person name="Miao G."/>
            <person name="Wang J."/>
            <person name="Wang Q."/>
            <person name="Steinberg C.E."/>
            <person name="Wang H."/>
            <person name="Li N."/>
            <person name="Qian L."/>
            <person name="Zhang G."/>
            <person name="Li Y."/>
            <person name="Yang H."/>
            <person name="Liu X."/>
            <person name="Wang J."/>
            <person name="Yin Y."/>
            <person name="Wang J."/>
        </authorList>
    </citation>
    <scope>NUCLEOTIDE SEQUENCE [LARGE SCALE GENOMIC DNA]</scope>
    <source>
        <strain evidence="2">05x7-T-G4-1.051#20</strain>
    </source>
</reference>
<dbReference type="EMBL" id="JH818422">
    <property type="protein sequence ID" value="EKC25879.1"/>
    <property type="molecule type" value="Genomic_DNA"/>
</dbReference>
<name>K1Q3A0_MAGGI</name>
<evidence type="ECO:0000313" key="2">
    <source>
        <dbReference type="EMBL" id="EKC25879.1"/>
    </source>
</evidence>
<proteinExistence type="predicted"/>
<sequence>MSSLYVQCLKSRVEKAWKEEMANNHTKVDHLHTEKRDHVPVHHHHRKRVCHHADNVQDQAERGARTSSAQRPHGRRVTRGGVQRKDLGNFAMPLLEQGVNDATNCNDHPEGDYRPRAGSTGFRGLFNKNKQRKQSGDDMKHSPSTSAKVKSFFAETFRPRSKSDLSGVKKPGKRHHSAKMDQSMDESHLRDSISPGKMEQCSPPGGGLPPGVPNPKGDHMSPMGQLLGGQLDDHNKNRHSSGQVEFMDRFRTRSNSDSRAKPPKWKLTQQRSISPTQERTCNVPENLLLRGQYKFTNPIHFTVGVICSRELLSAENFWLQAG</sequence>
<feature type="region of interest" description="Disordered" evidence="1">
    <location>
        <begin position="48"/>
        <end position="87"/>
    </location>
</feature>
<evidence type="ECO:0000256" key="1">
    <source>
        <dbReference type="SAM" id="MobiDB-lite"/>
    </source>
</evidence>
<protein>
    <submittedName>
        <fullName evidence="2">Uncharacterized protein</fullName>
    </submittedName>
</protein>
<dbReference type="HOGENOM" id="CLU_863963_0_0_1"/>
<feature type="compositionally biased region" description="Basic and acidic residues" evidence="1">
    <location>
        <begin position="51"/>
        <end position="64"/>
    </location>
</feature>
<feature type="compositionally biased region" description="Basic and acidic residues" evidence="1">
    <location>
        <begin position="246"/>
        <end position="260"/>
    </location>
</feature>
<accession>K1Q3A0</accession>
<feature type="compositionally biased region" description="Polar residues" evidence="1">
    <location>
        <begin position="267"/>
        <end position="278"/>
    </location>
</feature>
<dbReference type="InParanoid" id="K1Q3A0"/>
<gene>
    <name evidence="2" type="ORF">CGI_10010276</name>
</gene>
<organism evidence="2">
    <name type="scientific">Magallana gigas</name>
    <name type="common">Pacific oyster</name>
    <name type="synonym">Crassostrea gigas</name>
    <dbReference type="NCBI Taxonomy" id="29159"/>
    <lineage>
        <taxon>Eukaryota</taxon>
        <taxon>Metazoa</taxon>
        <taxon>Spiralia</taxon>
        <taxon>Lophotrochozoa</taxon>
        <taxon>Mollusca</taxon>
        <taxon>Bivalvia</taxon>
        <taxon>Autobranchia</taxon>
        <taxon>Pteriomorphia</taxon>
        <taxon>Ostreida</taxon>
        <taxon>Ostreoidea</taxon>
        <taxon>Ostreidae</taxon>
        <taxon>Magallana</taxon>
    </lineage>
</organism>
<dbReference type="AlphaFoldDB" id="K1Q3A0"/>